<reference evidence="1 2" key="1">
    <citation type="journal article" date="2016" name="Nat. Commun.">
        <title>Thousands of microbial genomes shed light on interconnected biogeochemical processes in an aquifer system.</title>
        <authorList>
            <person name="Anantharaman K."/>
            <person name="Brown C.T."/>
            <person name="Hug L.A."/>
            <person name="Sharon I."/>
            <person name="Castelle C.J."/>
            <person name="Probst A.J."/>
            <person name="Thomas B.C."/>
            <person name="Singh A."/>
            <person name="Wilkins M.J."/>
            <person name="Karaoz U."/>
            <person name="Brodie E.L."/>
            <person name="Williams K.H."/>
            <person name="Hubbard S.S."/>
            <person name="Banfield J.F."/>
        </authorList>
    </citation>
    <scope>NUCLEOTIDE SEQUENCE [LARGE SCALE GENOMIC DNA]</scope>
</reference>
<dbReference type="EMBL" id="MFZO01000002">
    <property type="protein sequence ID" value="OGK25842.1"/>
    <property type="molecule type" value="Genomic_DNA"/>
</dbReference>
<dbReference type="AlphaFoldDB" id="A0A1F7H581"/>
<accession>A0A1F7H581</accession>
<organism evidence="1 2">
    <name type="scientific">Candidatus Roizmanbacteria bacterium RIFCSPHIGHO2_02_FULL_38_11</name>
    <dbReference type="NCBI Taxonomy" id="1802039"/>
    <lineage>
        <taxon>Bacteria</taxon>
        <taxon>Candidatus Roizmaniibacteriota</taxon>
    </lineage>
</organism>
<proteinExistence type="predicted"/>
<protein>
    <submittedName>
        <fullName evidence="1">Uncharacterized protein</fullName>
    </submittedName>
</protein>
<sequence length="62" mass="7309">MFEAKVIRLPGKVSPYDPTEIEKLLKQAEKREMVYYDHTTAALLYQEVARRRTVLKARSQIK</sequence>
<dbReference type="Proteomes" id="UP000177913">
    <property type="component" value="Unassembled WGS sequence"/>
</dbReference>
<name>A0A1F7H581_9BACT</name>
<evidence type="ECO:0000313" key="1">
    <source>
        <dbReference type="EMBL" id="OGK25842.1"/>
    </source>
</evidence>
<gene>
    <name evidence="1" type="ORF">A3C25_02955</name>
</gene>
<comment type="caution">
    <text evidence="1">The sequence shown here is derived from an EMBL/GenBank/DDBJ whole genome shotgun (WGS) entry which is preliminary data.</text>
</comment>
<evidence type="ECO:0000313" key="2">
    <source>
        <dbReference type="Proteomes" id="UP000177913"/>
    </source>
</evidence>